<feature type="region of interest" description="Disordered" evidence="2">
    <location>
        <begin position="279"/>
        <end position="300"/>
    </location>
</feature>
<evidence type="ECO:0000256" key="2">
    <source>
        <dbReference type="SAM" id="MobiDB-lite"/>
    </source>
</evidence>
<dbReference type="PANTHER" id="PTHR23084:SF179">
    <property type="entry name" value="OS10G0565000 PROTEIN"/>
    <property type="match status" value="1"/>
</dbReference>
<reference evidence="4" key="2">
    <citation type="submission" date="2024-04" db="EMBL/GenBank/DDBJ databases">
        <authorList>
            <person name="Chen Y."/>
            <person name="Shah S."/>
            <person name="Dougan E. K."/>
            <person name="Thang M."/>
            <person name="Chan C."/>
        </authorList>
    </citation>
    <scope>NUCLEOTIDE SEQUENCE [LARGE SCALE GENOMIC DNA]</scope>
</reference>
<evidence type="ECO:0000313" key="6">
    <source>
        <dbReference type="Proteomes" id="UP001152797"/>
    </source>
</evidence>
<protein>
    <submittedName>
        <fullName evidence="5">Phosphatidylinositol 4-phosphate 5-kinase 1 (AtPIP5K1) (1-phosphatidylinositol 4-phosphate kinase 1 ) (Diphosphoinositide kinase 1) (PtdIns(4)P-5-kinase 1)</fullName>
    </submittedName>
</protein>
<keyword evidence="1" id="KW-0677">Repeat</keyword>
<accession>A0A9P1G475</accession>
<dbReference type="FunFam" id="2.20.110.10:FF:000002">
    <property type="entry name" value="Phosphatidylinositol 4-phosphate 5-kinase 8"/>
    <property type="match status" value="1"/>
</dbReference>
<dbReference type="EMBL" id="CAMXCT020002558">
    <property type="protein sequence ID" value="CAL1152321.1"/>
    <property type="molecule type" value="Genomic_DNA"/>
</dbReference>
<evidence type="ECO:0000313" key="4">
    <source>
        <dbReference type="EMBL" id="CAL1152321.1"/>
    </source>
</evidence>
<dbReference type="SMART" id="SM00698">
    <property type="entry name" value="MORN"/>
    <property type="match status" value="7"/>
</dbReference>
<dbReference type="SUPFAM" id="SSF82185">
    <property type="entry name" value="Histone H3 K4-specific methyltransferase SET7/9 N-terminal domain"/>
    <property type="match status" value="1"/>
</dbReference>
<keyword evidence="6" id="KW-1185">Reference proteome</keyword>
<sequence length="476" mass="53557">MGAYCNNGCCQDPEGKAFEAEVVRIPLICLDRMGSDERRLRGSTSDSSVVVAVGPEASKDVGMPLSLNLPGKTEERPTHVFDHGAAYTGSWVGQQRQGYGVQVWPDGARYEGDWKEDKAHGWGRFVHADGDVYEGEWASDTAHGKGTYHHSDGSKYEGQWEYDRQHGHGVEHWVDGARYEGKYTAGKKHGKGYFTWADGSSYDGEFMSNDIHGIGTYTWGDGRRYEGQWEGNRMHGRGKFTWPDGREYAGEYINDIKAAMKPKKRRHQVHLVEFDLNQTDEQPDGNIRSQGTMDNGEMGSNMAWVGSGTRRRLEMNLTSADNGLKKRYLKPEKPEKPTNAQVLELCHILASSKLAGTVKIDGRYWRCENDGKPRFGSLRTSNIASFAPSVAPPVKRCKRKRAWMSCHRGPGPGSSRCGWDQVLGDTKRRVHDYMTSPEVGFKQSSTCLRRRNRLFDAAHCANHISMFQGYLMVIYH</sequence>
<dbReference type="AlphaFoldDB" id="A0A9P1G475"/>
<dbReference type="EMBL" id="CAMXCT010002558">
    <property type="protein sequence ID" value="CAI3998946.1"/>
    <property type="molecule type" value="Genomic_DNA"/>
</dbReference>
<dbReference type="Proteomes" id="UP001152797">
    <property type="component" value="Unassembled WGS sequence"/>
</dbReference>
<dbReference type="OrthoDB" id="282259at2759"/>
<dbReference type="InterPro" id="IPR003409">
    <property type="entry name" value="MORN"/>
</dbReference>
<proteinExistence type="predicted"/>
<dbReference type="EMBL" id="CAMXCT030002558">
    <property type="protein sequence ID" value="CAL4786258.1"/>
    <property type="molecule type" value="Genomic_DNA"/>
</dbReference>
<reference evidence="3" key="1">
    <citation type="submission" date="2022-10" db="EMBL/GenBank/DDBJ databases">
        <authorList>
            <person name="Chen Y."/>
            <person name="Dougan E. K."/>
            <person name="Chan C."/>
            <person name="Rhodes N."/>
            <person name="Thang M."/>
        </authorList>
    </citation>
    <scope>NUCLEOTIDE SEQUENCE</scope>
</reference>
<dbReference type="Gene3D" id="2.20.110.10">
    <property type="entry name" value="Histone H3 K4-specific methyltransferase SET7/9 N-terminal domain"/>
    <property type="match status" value="4"/>
</dbReference>
<evidence type="ECO:0000313" key="5">
    <source>
        <dbReference type="EMBL" id="CAL4786258.1"/>
    </source>
</evidence>
<comment type="caution">
    <text evidence="3">The sequence shown here is derived from an EMBL/GenBank/DDBJ whole genome shotgun (WGS) entry which is preliminary data.</text>
</comment>
<evidence type="ECO:0000313" key="3">
    <source>
        <dbReference type="EMBL" id="CAI3998946.1"/>
    </source>
</evidence>
<name>A0A9P1G475_9DINO</name>
<gene>
    <name evidence="3" type="ORF">C1SCF055_LOCUS25203</name>
</gene>
<dbReference type="Pfam" id="PF02493">
    <property type="entry name" value="MORN"/>
    <property type="match status" value="7"/>
</dbReference>
<organism evidence="3">
    <name type="scientific">Cladocopium goreaui</name>
    <dbReference type="NCBI Taxonomy" id="2562237"/>
    <lineage>
        <taxon>Eukaryota</taxon>
        <taxon>Sar</taxon>
        <taxon>Alveolata</taxon>
        <taxon>Dinophyceae</taxon>
        <taxon>Suessiales</taxon>
        <taxon>Symbiodiniaceae</taxon>
        <taxon>Cladocopium</taxon>
    </lineage>
</organism>
<evidence type="ECO:0000256" key="1">
    <source>
        <dbReference type="ARBA" id="ARBA00022737"/>
    </source>
</evidence>
<dbReference type="PANTHER" id="PTHR23084">
    <property type="entry name" value="PHOSPHATIDYLINOSITOL-4-PHOSPHATE 5-KINASE RELATED"/>
    <property type="match status" value="1"/>
</dbReference>